<dbReference type="Pfam" id="PF12840">
    <property type="entry name" value="HTH_20"/>
    <property type="match status" value="1"/>
</dbReference>
<dbReference type="SUPFAM" id="SSF46785">
    <property type="entry name" value="Winged helix' DNA-binding domain"/>
    <property type="match status" value="1"/>
</dbReference>
<dbReference type="RefSeq" id="WP_076205196.1">
    <property type="nucleotide sequence ID" value="NZ_MBER01000065.1"/>
</dbReference>
<evidence type="ECO:0000313" key="1">
    <source>
        <dbReference type="EMBL" id="OMC45815.1"/>
    </source>
</evidence>
<gene>
    <name evidence="1" type="ORF">A5742_26665</name>
</gene>
<dbReference type="InterPro" id="IPR036390">
    <property type="entry name" value="WH_DNA-bd_sf"/>
</dbReference>
<dbReference type="EMBL" id="MBER01000065">
    <property type="protein sequence ID" value="OMC45815.1"/>
    <property type="molecule type" value="Genomic_DNA"/>
</dbReference>
<dbReference type="AlphaFoldDB" id="A0ABD6QNZ4"/>
<name>A0ABD6QNZ4_MYCFO</name>
<evidence type="ECO:0000313" key="2">
    <source>
        <dbReference type="Proteomes" id="UP000187001"/>
    </source>
</evidence>
<reference evidence="1 2" key="1">
    <citation type="submission" date="2016-07" db="EMBL/GenBank/DDBJ databases">
        <authorList>
            <person name="Sutton G."/>
            <person name="Brinkac L."/>
            <person name="Sanka R."/>
            <person name="Adams M."/>
            <person name="Lau E."/>
            <person name="Kumar A."/>
            <person name="Macaden R."/>
        </authorList>
    </citation>
    <scope>NUCLEOTIDE SEQUENCE [LARGE SCALE GENOMIC DNA]</scope>
    <source>
        <strain evidence="1 2">GA-0871</strain>
    </source>
</reference>
<proteinExistence type="predicted"/>
<accession>A0ABD6QNZ4</accession>
<dbReference type="InterPro" id="IPR036388">
    <property type="entry name" value="WH-like_DNA-bd_sf"/>
</dbReference>
<dbReference type="Gene3D" id="1.10.10.10">
    <property type="entry name" value="Winged helix-like DNA-binding domain superfamily/Winged helix DNA-binding domain"/>
    <property type="match status" value="1"/>
</dbReference>
<protein>
    <submittedName>
        <fullName evidence="1">Transcriptional regulator</fullName>
    </submittedName>
</protein>
<sequence>MNAQRGRRRDVLMVLRQADAPMSIAAIADQLDVHVNTVRFHLDALLEQQQIRRVTGARDKPGRPPQLFAAVGGMDPGGPRHYRLLAEALAESVASEAAPGAGTAAAGRKMGARLATARLDVADRTPVERLVDLLDDLGFAPEPDSGDAEIALRHCPFLELAQVRPEVICPIHLGLMQGAMAAWDAPVRVDGLHPFVEPDRCVAQLSR</sequence>
<organism evidence="1 2">
    <name type="scientific">Mycolicibacterium fortuitum</name>
    <name type="common">Mycobacterium fortuitum</name>
    <dbReference type="NCBI Taxonomy" id="1766"/>
    <lineage>
        <taxon>Bacteria</taxon>
        <taxon>Bacillati</taxon>
        <taxon>Actinomycetota</taxon>
        <taxon>Actinomycetes</taxon>
        <taxon>Mycobacteriales</taxon>
        <taxon>Mycobacteriaceae</taxon>
        <taxon>Mycolicibacterium</taxon>
    </lineage>
</organism>
<dbReference type="Proteomes" id="UP000187001">
    <property type="component" value="Unassembled WGS sequence"/>
</dbReference>
<comment type="caution">
    <text evidence="1">The sequence shown here is derived from an EMBL/GenBank/DDBJ whole genome shotgun (WGS) entry which is preliminary data.</text>
</comment>